<name>T1JIL5_STRMM</name>
<dbReference type="EMBL" id="JH431830">
    <property type="status" value="NOT_ANNOTATED_CDS"/>
    <property type="molecule type" value="Genomic_DNA"/>
</dbReference>
<accession>T1JIL5</accession>
<proteinExistence type="predicted"/>
<dbReference type="EnsemblMetazoa" id="SMAR013696-RA">
    <property type="protein sequence ID" value="SMAR013696-PA"/>
    <property type="gene ID" value="SMAR013696"/>
</dbReference>
<evidence type="ECO:0000313" key="2">
    <source>
        <dbReference type="EnsemblMetazoa" id="SMAR013696-PA"/>
    </source>
</evidence>
<evidence type="ECO:0000313" key="3">
    <source>
        <dbReference type="Proteomes" id="UP000014500"/>
    </source>
</evidence>
<feature type="region of interest" description="Disordered" evidence="1">
    <location>
        <begin position="396"/>
        <end position="434"/>
    </location>
</feature>
<keyword evidence="3" id="KW-1185">Reference proteome</keyword>
<organism evidence="2 3">
    <name type="scientific">Strigamia maritima</name>
    <name type="common">European centipede</name>
    <name type="synonym">Geophilus maritimus</name>
    <dbReference type="NCBI Taxonomy" id="126957"/>
    <lineage>
        <taxon>Eukaryota</taxon>
        <taxon>Metazoa</taxon>
        <taxon>Ecdysozoa</taxon>
        <taxon>Arthropoda</taxon>
        <taxon>Myriapoda</taxon>
        <taxon>Chilopoda</taxon>
        <taxon>Pleurostigmophora</taxon>
        <taxon>Geophilomorpha</taxon>
        <taxon>Linotaeniidae</taxon>
        <taxon>Strigamia</taxon>
    </lineage>
</organism>
<sequence length="434" mass="49020">MKALTSTRLSWLPFRSSTCSALNWLKVASGIWRMRLLRTDSSSSELMPRKMPAEMALMRLWLMVSTLRLLRLLRPDVGTARSMLSSRESTWRLSNPSKVDETAEGGRSRRDVEQVVATEVDEIERGQVKQRVRLDGPNAVGSEQEQAEVGGGRQRRDLGEQVVGQIEKLERVEVGQRLVVVDLGYVVVGQEKGFETVQAAKSGLVDAPDEIAAQIQYVQVVQLVVVGKRQKFFYSLIRFPCRLSSCSDEIELTDVISLENVVFETFDLISRQIQEAQLSQPTQLVGREDGVQLVPQQVVVQTEIDQGVLESLEHLFGEAEQMVLRKIQNLQRHLAGGEQLRPQALVAHSLLRERYERKTVRQHGHFAAEDDVVAIDVQRHVRLDEALAREIGRIEEDRARAGPSGRPRRLRAQQDEQSDEQSDAHQHSACNELQ</sequence>
<reference evidence="3" key="1">
    <citation type="submission" date="2011-05" db="EMBL/GenBank/DDBJ databases">
        <authorList>
            <person name="Richards S.R."/>
            <person name="Qu J."/>
            <person name="Jiang H."/>
            <person name="Jhangiani S.N."/>
            <person name="Agravi P."/>
            <person name="Goodspeed R."/>
            <person name="Gross S."/>
            <person name="Mandapat C."/>
            <person name="Jackson L."/>
            <person name="Mathew T."/>
            <person name="Pu L."/>
            <person name="Thornton R."/>
            <person name="Saada N."/>
            <person name="Wilczek-Boney K.B."/>
            <person name="Lee S."/>
            <person name="Kovar C."/>
            <person name="Wu Y."/>
            <person name="Scherer S.E."/>
            <person name="Worley K.C."/>
            <person name="Muzny D.M."/>
            <person name="Gibbs R."/>
        </authorList>
    </citation>
    <scope>NUCLEOTIDE SEQUENCE</scope>
    <source>
        <strain evidence="3">Brora</strain>
    </source>
</reference>
<protein>
    <submittedName>
        <fullName evidence="2">Uncharacterized protein</fullName>
    </submittedName>
</protein>
<reference evidence="2" key="2">
    <citation type="submission" date="2015-02" db="UniProtKB">
        <authorList>
            <consortium name="EnsemblMetazoa"/>
        </authorList>
    </citation>
    <scope>IDENTIFICATION</scope>
</reference>
<dbReference type="AlphaFoldDB" id="T1JIL5"/>
<dbReference type="HOGENOM" id="CLU_632116_0_0_1"/>
<evidence type="ECO:0000256" key="1">
    <source>
        <dbReference type="SAM" id="MobiDB-lite"/>
    </source>
</evidence>
<dbReference type="Proteomes" id="UP000014500">
    <property type="component" value="Unassembled WGS sequence"/>
</dbReference>